<evidence type="ECO:0000313" key="7">
    <source>
        <dbReference type="EMBL" id="KAB7788418.1"/>
    </source>
</evidence>
<dbReference type="Gene3D" id="3.40.1710.10">
    <property type="entry name" value="abc type-2 transporter like domain"/>
    <property type="match status" value="1"/>
</dbReference>
<dbReference type="InterPro" id="IPR013525">
    <property type="entry name" value="ABC2_TM"/>
</dbReference>
<evidence type="ECO:0000256" key="1">
    <source>
        <dbReference type="ARBA" id="ARBA00004141"/>
    </source>
</evidence>
<feature type="domain" description="ABC-2 type transporter transmembrane" evidence="6">
    <location>
        <begin position="23"/>
        <end position="186"/>
    </location>
</feature>
<dbReference type="GO" id="GO:0016020">
    <property type="term" value="C:membrane"/>
    <property type="evidence" value="ECO:0007669"/>
    <property type="project" value="UniProtKB-SubCell"/>
</dbReference>
<dbReference type="InterPro" id="IPR017500">
    <property type="entry name" value="Phage_infect_YhgE_N"/>
</dbReference>
<evidence type="ECO:0000256" key="3">
    <source>
        <dbReference type="ARBA" id="ARBA00022989"/>
    </source>
</evidence>
<name>A0A6I1GKF8_9BIFI</name>
<keyword evidence="8" id="KW-1185">Reference proteome</keyword>
<gene>
    <name evidence="7" type="ORF">F7D08_0697</name>
</gene>
<evidence type="ECO:0000256" key="5">
    <source>
        <dbReference type="SAM" id="Phobius"/>
    </source>
</evidence>
<dbReference type="Pfam" id="PF12698">
    <property type="entry name" value="ABC2_membrane_3"/>
    <property type="match status" value="1"/>
</dbReference>
<feature type="non-terminal residue" evidence="7">
    <location>
        <position position="639"/>
    </location>
</feature>
<proteinExistence type="predicted"/>
<feature type="transmembrane region" description="Helical" evidence="5">
    <location>
        <begin position="618"/>
        <end position="637"/>
    </location>
</feature>
<evidence type="ECO:0000256" key="2">
    <source>
        <dbReference type="ARBA" id="ARBA00022692"/>
    </source>
</evidence>
<dbReference type="AlphaFoldDB" id="A0A6I1GKF8"/>
<comment type="caution">
    <text evidence="7">The sequence shown here is derived from an EMBL/GenBank/DDBJ whole genome shotgun (WGS) entry which is preliminary data.</text>
</comment>
<feature type="transmembrane region" description="Helical" evidence="5">
    <location>
        <begin position="20"/>
        <end position="38"/>
    </location>
</feature>
<dbReference type="PANTHER" id="PTHR43077">
    <property type="entry name" value="TRANSPORT PERMEASE YVFS-RELATED"/>
    <property type="match status" value="1"/>
</dbReference>
<evidence type="ECO:0000313" key="8">
    <source>
        <dbReference type="Proteomes" id="UP000468413"/>
    </source>
</evidence>
<dbReference type="PANTHER" id="PTHR43077:SF10">
    <property type="entry name" value="TRANSPORT PERMEASE PROTEIN"/>
    <property type="match status" value="1"/>
</dbReference>
<reference evidence="7 8" key="1">
    <citation type="submission" date="2019-09" db="EMBL/GenBank/DDBJ databases">
        <title>Characterization of the phylogenetic diversity of two novel species belonging to the genus Bifidobacterium: Bifidobacterium cebidarum sp. nov. and Bifidobacterium leontopitheci sp. nov.</title>
        <authorList>
            <person name="Lugli G.A."/>
            <person name="Duranti S."/>
            <person name="Milani C."/>
            <person name="Turroni F."/>
            <person name="Ventura M."/>
        </authorList>
    </citation>
    <scope>NUCLEOTIDE SEQUENCE [LARGE SCALE GENOMIC DNA]</scope>
    <source>
        <strain evidence="7 8">LMG 31469</strain>
    </source>
</reference>
<comment type="subcellular location">
    <subcellularLocation>
        <location evidence="1">Membrane</location>
        <topology evidence="1">Multi-pass membrane protein</topology>
    </subcellularLocation>
</comment>
<accession>A0A6I1GKF8</accession>
<keyword evidence="4 5" id="KW-0472">Membrane</keyword>
<organism evidence="7 8">
    <name type="scientific">Bifidobacterium cebidarum</name>
    <dbReference type="NCBI Taxonomy" id="2650773"/>
    <lineage>
        <taxon>Bacteria</taxon>
        <taxon>Bacillati</taxon>
        <taxon>Actinomycetota</taxon>
        <taxon>Actinomycetes</taxon>
        <taxon>Bifidobacteriales</taxon>
        <taxon>Bifidobacteriaceae</taxon>
        <taxon>Bifidobacterium</taxon>
    </lineage>
</organism>
<keyword evidence="2 5" id="KW-0812">Transmembrane</keyword>
<dbReference type="EMBL" id="WBVS01000003">
    <property type="protein sequence ID" value="KAB7788418.1"/>
    <property type="molecule type" value="Genomic_DNA"/>
</dbReference>
<keyword evidence="3 5" id="KW-1133">Transmembrane helix</keyword>
<dbReference type="InterPro" id="IPR051328">
    <property type="entry name" value="T7SS_ABC-Transporter"/>
</dbReference>
<evidence type="ECO:0000256" key="4">
    <source>
        <dbReference type="ARBA" id="ARBA00023136"/>
    </source>
</evidence>
<evidence type="ECO:0000259" key="6">
    <source>
        <dbReference type="Pfam" id="PF12698"/>
    </source>
</evidence>
<feature type="transmembrane region" description="Helical" evidence="5">
    <location>
        <begin position="545"/>
        <end position="564"/>
    </location>
</feature>
<dbReference type="Proteomes" id="UP000468413">
    <property type="component" value="Unassembled WGS sequence"/>
</dbReference>
<dbReference type="RefSeq" id="WP_152209341.1">
    <property type="nucleotide sequence ID" value="NZ_WBVS01000003.1"/>
</dbReference>
<sequence length="639" mass="67775">MRNVWTIFTGDVKHIGSSVIALIIAIGLMIMPSFYAWFNIYGSWNPYDNTGDMKVAVANADVGYQGDLMPAAVNVGDQVVNALRANDDLKWTFVTEKEAKNGVQSGEYYAAIIIPKNFSSDVFTVFTGEGSNTGDAGTTRHAHLVYYANPKKNPIASTVTNQGAAAVQEQVNDTLTSTVAKTLIGTMNSILDYLDTDQSGRSVSALSSSLRQESEDLASAAALSSSYAGLTRSAASMLDASLKAMQDSKSSMSTKTIDAKALESKLDKAADALDQASTSMTTALDALADAFDTVGSEAADVLEQPSTSAGDTAAKLQSISTNTVQPMIAELKNYRNTLDGLRNNASTDAERKALDAAIADVNRSIAKLNGYDATLNDAANKAAAGSQSTGQAATDLRNQAASLAQSIRDLNKSYQNDVMPQMANAAKSARQSGKDAVLLVNDAQSMLASVTEASQANGNNAANALTRINGVADKLDEANSTLVEQADKLKQAADSIDAAMASGGVDQVRTLFSQPADTLAAAMTTPVTLKRKAIFPVENNGSSMAPFYTLMAIWVGVMFLGIIMKPNVSEKTVAALHKPKGWQLYLGRGMIFVALALIQTTILGLGDLLYLRVQTVNPFLFMLCLWWTAFACSVFIYTL</sequence>
<dbReference type="NCBIfam" id="TIGR03061">
    <property type="entry name" value="pip_yhgE_Nterm"/>
    <property type="match status" value="1"/>
</dbReference>
<feature type="transmembrane region" description="Helical" evidence="5">
    <location>
        <begin position="585"/>
        <end position="606"/>
    </location>
</feature>
<protein>
    <submittedName>
        <fullName evidence="7">Phage infection protein</fullName>
    </submittedName>
</protein>